<dbReference type="PANTHER" id="PTHR11544">
    <property type="entry name" value="COLD SHOCK DOMAIN CONTAINING PROTEINS"/>
    <property type="match status" value="1"/>
</dbReference>
<dbReference type="InterPro" id="IPR011129">
    <property type="entry name" value="CSD"/>
</dbReference>
<dbReference type="PROSITE" id="PS00352">
    <property type="entry name" value="CSD_1"/>
    <property type="match status" value="1"/>
</dbReference>
<dbReference type="InterPro" id="IPR012340">
    <property type="entry name" value="NA-bd_OB-fold"/>
</dbReference>
<reference evidence="7 8" key="1">
    <citation type="journal article" date="2019" name="Nat. Microbiol.">
        <title>Mediterranean grassland soil C-N compound turnover is dependent on rainfall and depth, and is mediated by genomically divergent microorganisms.</title>
        <authorList>
            <person name="Diamond S."/>
            <person name="Andeer P.F."/>
            <person name="Li Z."/>
            <person name="Crits-Christoph A."/>
            <person name="Burstein D."/>
            <person name="Anantharaman K."/>
            <person name="Lane K.R."/>
            <person name="Thomas B.C."/>
            <person name="Pan C."/>
            <person name="Northen T.R."/>
            <person name="Banfield J.F."/>
        </authorList>
    </citation>
    <scope>NUCLEOTIDE SEQUENCE [LARGE SCALE GENOMIC DNA]</scope>
    <source>
        <strain evidence="6">NP_1</strain>
        <strain evidence="5">NP_2</strain>
    </source>
</reference>
<dbReference type="Proteomes" id="UP000315217">
    <property type="component" value="Unassembled WGS sequence"/>
</dbReference>
<evidence type="ECO:0000313" key="8">
    <source>
        <dbReference type="Proteomes" id="UP000318661"/>
    </source>
</evidence>
<comment type="caution">
    <text evidence="6">The sequence shown here is derived from an EMBL/GenBank/DDBJ whole genome shotgun (WGS) entry which is preliminary data.</text>
</comment>
<evidence type="ECO:0000313" key="7">
    <source>
        <dbReference type="Proteomes" id="UP000315217"/>
    </source>
</evidence>
<dbReference type="InterPro" id="IPR002059">
    <property type="entry name" value="CSP_DNA-bd"/>
</dbReference>
<evidence type="ECO:0000256" key="1">
    <source>
        <dbReference type="ARBA" id="ARBA00004496"/>
    </source>
</evidence>
<dbReference type="FunFam" id="2.40.50.140:FF:000006">
    <property type="entry name" value="Cold shock protein CspC"/>
    <property type="match status" value="1"/>
</dbReference>
<dbReference type="InterPro" id="IPR019844">
    <property type="entry name" value="CSD_CS"/>
</dbReference>
<name>A0A537LWQ0_9BACT</name>
<proteinExistence type="predicted"/>
<dbReference type="PIRSF" id="PIRSF002599">
    <property type="entry name" value="Cold_shock_A"/>
    <property type="match status" value="1"/>
</dbReference>
<sequence>MVTGTVKWFNAEKGYGFISVDGGKDVFVHYSAIQQEGFRSLQEGQQVQFDVVDGKKGPQAANVVPV</sequence>
<dbReference type="InterPro" id="IPR012156">
    <property type="entry name" value="Cold_shock_CspA"/>
</dbReference>
<dbReference type="InterPro" id="IPR050181">
    <property type="entry name" value="Cold_shock_domain"/>
</dbReference>
<dbReference type="PROSITE" id="PS51857">
    <property type="entry name" value="CSD_2"/>
    <property type="match status" value="1"/>
</dbReference>
<dbReference type="Proteomes" id="UP000318661">
    <property type="component" value="Unassembled WGS sequence"/>
</dbReference>
<evidence type="ECO:0000256" key="2">
    <source>
        <dbReference type="ARBA" id="ARBA00022490"/>
    </source>
</evidence>
<protein>
    <submittedName>
        <fullName evidence="6">Cold-shock protein</fullName>
    </submittedName>
</protein>
<dbReference type="SUPFAM" id="SSF50249">
    <property type="entry name" value="Nucleic acid-binding proteins"/>
    <property type="match status" value="1"/>
</dbReference>
<dbReference type="EMBL" id="VBAJ01000154">
    <property type="protein sequence ID" value="TMJ07729.1"/>
    <property type="molecule type" value="Genomic_DNA"/>
</dbReference>
<evidence type="ECO:0000313" key="5">
    <source>
        <dbReference type="EMBL" id="TMJ07729.1"/>
    </source>
</evidence>
<keyword evidence="2" id="KW-0963">Cytoplasm</keyword>
<dbReference type="Gene3D" id="2.40.50.140">
    <property type="entry name" value="Nucleic acid-binding proteins"/>
    <property type="match status" value="1"/>
</dbReference>
<dbReference type="SMART" id="SM00357">
    <property type="entry name" value="CSP"/>
    <property type="match status" value="1"/>
</dbReference>
<dbReference type="PRINTS" id="PR00050">
    <property type="entry name" value="COLDSHOCK"/>
</dbReference>
<dbReference type="Gene3D" id="6.20.370.130">
    <property type="match status" value="1"/>
</dbReference>
<evidence type="ECO:0000259" key="4">
    <source>
        <dbReference type="PROSITE" id="PS51857"/>
    </source>
</evidence>
<dbReference type="Pfam" id="PF00313">
    <property type="entry name" value="CSD"/>
    <property type="match status" value="1"/>
</dbReference>
<dbReference type="GO" id="GO:0005737">
    <property type="term" value="C:cytoplasm"/>
    <property type="evidence" value="ECO:0007669"/>
    <property type="project" value="UniProtKB-SubCell"/>
</dbReference>
<dbReference type="CDD" id="cd04458">
    <property type="entry name" value="CSP_CDS"/>
    <property type="match status" value="1"/>
</dbReference>
<organism evidence="6 7">
    <name type="scientific">Candidatus Segetimicrobium genomatis</name>
    <dbReference type="NCBI Taxonomy" id="2569760"/>
    <lineage>
        <taxon>Bacteria</taxon>
        <taxon>Bacillati</taxon>
        <taxon>Candidatus Sysuimicrobiota</taxon>
        <taxon>Candidatus Sysuimicrobiia</taxon>
        <taxon>Candidatus Sysuimicrobiales</taxon>
        <taxon>Candidatus Segetimicrobiaceae</taxon>
        <taxon>Candidatus Segetimicrobium</taxon>
    </lineage>
</organism>
<dbReference type="EMBL" id="VBAI01000025">
    <property type="protein sequence ID" value="TMJ12402.1"/>
    <property type="molecule type" value="Genomic_DNA"/>
</dbReference>
<evidence type="ECO:0000256" key="3">
    <source>
        <dbReference type="RuleBase" id="RU000408"/>
    </source>
</evidence>
<comment type="subcellular location">
    <subcellularLocation>
        <location evidence="1 3">Cytoplasm</location>
    </subcellularLocation>
</comment>
<gene>
    <name evidence="6" type="ORF">E6G98_02885</name>
    <name evidence="5" type="ORF">E6G99_05875</name>
</gene>
<dbReference type="GO" id="GO:0003676">
    <property type="term" value="F:nucleic acid binding"/>
    <property type="evidence" value="ECO:0007669"/>
    <property type="project" value="InterPro"/>
</dbReference>
<accession>A0A537LWQ0</accession>
<feature type="domain" description="CSD" evidence="4">
    <location>
        <begin position="1"/>
        <end position="65"/>
    </location>
</feature>
<dbReference type="AlphaFoldDB" id="A0A537LWQ0"/>
<evidence type="ECO:0000313" key="6">
    <source>
        <dbReference type="EMBL" id="TMJ12402.1"/>
    </source>
</evidence>